<sequence>MNIEQLKLIVTLSEERKLSRVAQKLNLTPSAVCQGIKNLEKELHTTLFNRSKNGTYPTTEGLHVIKKAYEALKTIDEIVEYTTEKKDYPKLNMKIAIVPGVIPPLVEAINELKMEFPFVEMEIIQGKTQHVLTSLQMGQVDFGLIMHSDNIQSKSIPYNIKKVCNGEFHIAMSRNSKLALYNQIDYETLIKEPLALYQDEHILDYVRHIEKETGEYSNTLFVTNNSNSIIYAVKNNFAITISPQFTFNNEYRNFYNDIKQVPIKVDENRQPFALWFVSSKRTDSTEITDTFFQLIHHYVNAL</sequence>
<keyword evidence="7" id="KW-0614">Plasmid</keyword>
<keyword evidence="4" id="KW-0238">DNA-binding</keyword>
<dbReference type="Pfam" id="PF03466">
    <property type="entry name" value="LysR_substrate"/>
    <property type="match status" value="1"/>
</dbReference>
<evidence type="ECO:0000256" key="4">
    <source>
        <dbReference type="ARBA" id="ARBA00023125"/>
    </source>
</evidence>
<evidence type="ECO:0000256" key="2">
    <source>
        <dbReference type="ARBA" id="ARBA00018718"/>
    </source>
</evidence>
<keyword evidence="3" id="KW-0805">Transcription regulation</keyword>
<evidence type="ECO:0000256" key="3">
    <source>
        <dbReference type="ARBA" id="ARBA00023015"/>
    </source>
</evidence>
<dbReference type="RefSeq" id="WP_012259843.1">
    <property type="nucleotide sequence ID" value="NC_010180.1"/>
</dbReference>
<dbReference type="GO" id="GO:0000976">
    <property type="term" value="F:transcription cis-regulatory region binding"/>
    <property type="evidence" value="ECO:0007669"/>
    <property type="project" value="TreeGrafter"/>
</dbReference>
<proteinExistence type="inferred from homology"/>
<reference evidence="7 8" key="1">
    <citation type="journal article" date="2008" name="Chem. Biol. Interact.">
        <title>Extending the Bacillus cereus group genomics to putative food-borne pathogens of different toxicity.</title>
        <authorList>
            <person name="Lapidus A."/>
            <person name="Goltsman E."/>
            <person name="Auger S."/>
            <person name="Galleron N."/>
            <person name="Segurens B."/>
            <person name="Dossat C."/>
            <person name="Land M.L."/>
            <person name="Broussolle V."/>
            <person name="Brillard J."/>
            <person name="Guinebretiere M.H."/>
            <person name="Sanchis V."/>
            <person name="Nguen-The C."/>
            <person name="Lereclus D."/>
            <person name="Richardson P."/>
            <person name="Wincker P."/>
            <person name="Weissenbach J."/>
            <person name="Ehrlich S.D."/>
            <person name="Sorokin A."/>
        </authorList>
    </citation>
    <scope>NUCLEOTIDE SEQUENCE [LARGE SCALE GENOMIC DNA]</scope>
    <source>
        <strain evidence="7 8">KBAB4</strain>
        <plasmid evidence="7 8">pBWB401</plasmid>
    </source>
</reference>
<dbReference type="KEGG" id="bwe:BcerKBAB4_5540"/>
<dbReference type="SUPFAM" id="SSF53850">
    <property type="entry name" value="Periplasmic binding protein-like II"/>
    <property type="match status" value="1"/>
</dbReference>
<dbReference type="eggNOG" id="COG0583">
    <property type="taxonomic scope" value="Bacteria"/>
</dbReference>
<evidence type="ECO:0000313" key="7">
    <source>
        <dbReference type="EMBL" id="ABY46522.1"/>
    </source>
</evidence>
<dbReference type="PROSITE" id="PS50931">
    <property type="entry name" value="HTH_LYSR"/>
    <property type="match status" value="1"/>
</dbReference>
<dbReference type="InterPro" id="IPR005119">
    <property type="entry name" value="LysR_subst-bd"/>
</dbReference>
<geneLocation type="plasmid" evidence="7 8">
    <name>pBWB401</name>
</geneLocation>
<keyword evidence="5" id="KW-0804">Transcription</keyword>
<dbReference type="GO" id="GO:0003700">
    <property type="term" value="F:DNA-binding transcription factor activity"/>
    <property type="evidence" value="ECO:0007669"/>
    <property type="project" value="InterPro"/>
</dbReference>
<dbReference type="Gene3D" id="1.10.10.10">
    <property type="entry name" value="Winged helix-like DNA-binding domain superfamily/Winged helix DNA-binding domain"/>
    <property type="match status" value="1"/>
</dbReference>
<dbReference type="Pfam" id="PF00126">
    <property type="entry name" value="HTH_1"/>
    <property type="match status" value="1"/>
</dbReference>
<dbReference type="CDD" id="cd05466">
    <property type="entry name" value="PBP2_LTTR_substrate"/>
    <property type="match status" value="1"/>
</dbReference>
<accession>A9VV90</accession>
<dbReference type="InterPro" id="IPR036390">
    <property type="entry name" value="WH_DNA-bd_sf"/>
</dbReference>
<evidence type="ECO:0000259" key="6">
    <source>
        <dbReference type="PROSITE" id="PS50931"/>
    </source>
</evidence>
<protein>
    <recommendedName>
        <fullName evidence="2">HTH-type transcriptional regulator CzcR</fullName>
    </recommendedName>
</protein>
<comment type="similarity">
    <text evidence="1">Belongs to the LysR transcriptional regulatory family.</text>
</comment>
<dbReference type="SUPFAM" id="SSF46785">
    <property type="entry name" value="Winged helix' DNA-binding domain"/>
    <property type="match status" value="1"/>
</dbReference>
<feature type="domain" description="HTH lysR-type" evidence="6">
    <location>
        <begin position="1"/>
        <end position="58"/>
    </location>
</feature>
<evidence type="ECO:0000256" key="1">
    <source>
        <dbReference type="ARBA" id="ARBA00009437"/>
    </source>
</evidence>
<dbReference type="HOGENOM" id="CLU_039613_2_0_9"/>
<dbReference type="PANTHER" id="PTHR30126:SF40">
    <property type="entry name" value="HTH-TYPE TRANSCRIPTIONAL REGULATOR GLTR"/>
    <property type="match status" value="1"/>
</dbReference>
<organism evidence="7 8">
    <name type="scientific">Bacillus mycoides (strain KBAB4)</name>
    <name type="common">Bacillus weihenstephanensis</name>
    <dbReference type="NCBI Taxonomy" id="315730"/>
    <lineage>
        <taxon>Bacteria</taxon>
        <taxon>Bacillati</taxon>
        <taxon>Bacillota</taxon>
        <taxon>Bacilli</taxon>
        <taxon>Bacillales</taxon>
        <taxon>Bacillaceae</taxon>
        <taxon>Bacillus</taxon>
        <taxon>Bacillus cereus group</taxon>
    </lineage>
</organism>
<evidence type="ECO:0000313" key="8">
    <source>
        <dbReference type="Proteomes" id="UP000002154"/>
    </source>
</evidence>
<dbReference type="EMBL" id="CP000904">
    <property type="protein sequence ID" value="ABY46522.1"/>
    <property type="molecule type" value="Genomic_DNA"/>
</dbReference>
<dbReference type="AlphaFoldDB" id="A9VV90"/>
<dbReference type="Gene3D" id="3.40.190.290">
    <property type="match status" value="1"/>
</dbReference>
<dbReference type="PANTHER" id="PTHR30126">
    <property type="entry name" value="HTH-TYPE TRANSCRIPTIONAL REGULATOR"/>
    <property type="match status" value="1"/>
</dbReference>
<evidence type="ECO:0000256" key="5">
    <source>
        <dbReference type="ARBA" id="ARBA00023163"/>
    </source>
</evidence>
<name>A9VV90_BACMK</name>
<dbReference type="InterPro" id="IPR036388">
    <property type="entry name" value="WH-like_DNA-bd_sf"/>
</dbReference>
<dbReference type="InterPro" id="IPR000847">
    <property type="entry name" value="LysR_HTH_N"/>
</dbReference>
<gene>
    <name evidence="7" type="ordered locus">BcerKBAB4_5540</name>
</gene>
<dbReference type="Proteomes" id="UP000002154">
    <property type="component" value="Plasmid pBWB401"/>
</dbReference>